<proteinExistence type="predicted"/>
<accession>A0A1E7N7T7</accession>
<name>A0A1E7N7T7_KITAU</name>
<reference evidence="3 4" key="2">
    <citation type="submission" date="2014-07" db="EMBL/GenBank/DDBJ databases">
        <authorList>
            <person name="Zhang J.E."/>
            <person name="Yang H."/>
            <person name="Guo J."/>
            <person name="Deng Z."/>
            <person name="Luo H."/>
            <person name="Luo M."/>
            <person name="Zhao B."/>
        </authorList>
    </citation>
    <scope>NUCLEOTIDE SEQUENCE [LARGE SCALE GENOMIC DNA]</scope>
    <source>
        <strain evidence="3">ATCC 10762</strain>
        <strain evidence="4">ATCC 10762 / DSM 40127 / CCM 3239 / JCM 4008 / LMG 5968 / NBRC 12843 / NCIMB 8234 / A-377</strain>
    </source>
</reference>
<dbReference type="EMBL" id="BMUB01000004">
    <property type="protein sequence ID" value="GGU69734.1"/>
    <property type="molecule type" value="Genomic_DNA"/>
</dbReference>
<organism evidence="3 4">
    <name type="scientific">Kitasatospora aureofaciens</name>
    <name type="common">Streptomyces aureofaciens</name>
    <dbReference type="NCBI Taxonomy" id="1894"/>
    <lineage>
        <taxon>Bacteria</taxon>
        <taxon>Bacillati</taxon>
        <taxon>Actinomycetota</taxon>
        <taxon>Actinomycetes</taxon>
        <taxon>Kitasatosporales</taxon>
        <taxon>Streptomycetaceae</taxon>
        <taxon>Kitasatospora</taxon>
    </lineage>
</organism>
<sequence>MPGAGEAGEGAKVGEAGAAGDRVVLPDGRLLPAGPGDAPGTSLPRWTERGNAEQAVTAPAVRFSADGVHWAFTEWSGTGLRTTVGAESGAECGAAFTAVVPGVTAPPAHVCSHAGCGHRLAPRRTGVRRTGGRFGAAGRPGSHGGLTMAFEAATRRPERW</sequence>
<evidence type="ECO:0000313" key="3">
    <source>
        <dbReference type="EMBL" id="OEV36739.1"/>
    </source>
</evidence>
<dbReference type="RefSeq" id="WP_030552948.1">
    <property type="nucleotide sequence ID" value="NZ_BMUB01000004.1"/>
</dbReference>
<feature type="region of interest" description="Disordered" evidence="1">
    <location>
        <begin position="127"/>
        <end position="146"/>
    </location>
</feature>
<reference evidence="2" key="5">
    <citation type="submission" date="2020-09" db="EMBL/GenBank/DDBJ databases">
        <authorList>
            <person name="Sun Q."/>
            <person name="Ohkuma M."/>
        </authorList>
    </citation>
    <scope>NUCLEOTIDE SEQUENCE</scope>
    <source>
        <strain evidence="2">JCM 4434</strain>
    </source>
</reference>
<reference evidence="2" key="1">
    <citation type="journal article" date="2014" name="Int. J. Syst. Evol. Microbiol.">
        <title>Complete genome sequence of Corynebacterium casei LMG S-19264T (=DSM 44701T), isolated from a smear-ripened cheese.</title>
        <authorList>
            <consortium name="US DOE Joint Genome Institute (JGI-PGF)"/>
            <person name="Walter F."/>
            <person name="Albersmeier A."/>
            <person name="Kalinowski J."/>
            <person name="Ruckert C."/>
        </authorList>
    </citation>
    <scope>NUCLEOTIDE SEQUENCE</scope>
    <source>
        <strain evidence="2">JCM 4434</strain>
    </source>
</reference>
<evidence type="ECO:0000313" key="4">
    <source>
        <dbReference type="Proteomes" id="UP000037395"/>
    </source>
</evidence>
<accession>A0A8H9LJJ7</accession>
<comment type="caution">
    <text evidence="3">The sequence shown here is derived from an EMBL/GenBank/DDBJ whole genome shotgun (WGS) entry which is preliminary data.</text>
</comment>
<evidence type="ECO:0000313" key="2">
    <source>
        <dbReference type="EMBL" id="GGU69734.1"/>
    </source>
</evidence>
<keyword evidence="4" id="KW-1185">Reference proteome</keyword>
<dbReference type="Proteomes" id="UP000610124">
    <property type="component" value="Unassembled WGS sequence"/>
</dbReference>
<feature type="region of interest" description="Disordered" evidence="1">
    <location>
        <begin position="25"/>
        <end position="46"/>
    </location>
</feature>
<evidence type="ECO:0000256" key="1">
    <source>
        <dbReference type="SAM" id="MobiDB-lite"/>
    </source>
</evidence>
<dbReference type="AlphaFoldDB" id="A0A1E7N7T7"/>
<reference evidence="3" key="3">
    <citation type="submission" date="2016-08" db="EMBL/GenBank/DDBJ databases">
        <title>Sequencing, Assembly and Comparative Genomics of S. aureofaciens ATCC 10762.</title>
        <authorList>
            <person name="Gradnigo J.S."/>
            <person name="Johnson N."/>
            <person name="Somerville G.A."/>
        </authorList>
    </citation>
    <scope>NUCLEOTIDE SEQUENCE [LARGE SCALE GENOMIC DNA]</scope>
    <source>
        <strain evidence="3">ATCC 10762</strain>
    </source>
</reference>
<dbReference type="Proteomes" id="UP000037395">
    <property type="component" value="Unassembled WGS sequence"/>
</dbReference>
<protein>
    <submittedName>
        <fullName evidence="3">Uncharacterized protein</fullName>
    </submittedName>
</protein>
<dbReference type="GeneID" id="97485263"/>
<gene>
    <name evidence="2" type="ORF">GCM10010502_21240</name>
    <name evidence="3" type="ORF">HS99_0027330</name>
</gene>
<reference evidence="4" key="4">
    <citation type="submission" date="2016-08" db="EMBL/GenBank/DDBJ databases">
        <title>Sequencing, assembly and comparative genomics of S. aureofaciens ATCC 10762.</title>
        <authorList>
            <person name="Gradnigo J.S."/>
            <person name="Johnson N."/>
            <person name="Somerville G.A."/>
        </authorList>
    </citation>
    <scope>NUCLEOTIDE SEQUENCE [LARGE SCALE GENOMIC DNA]</scope>
    <source>
        <strain evidence="4">ATCC 10762 / DSM 40127 / CCM 3239 / JCM 4008 / LMG 5968 / NBRC 12843 / NCIMB 8234 / A-377</strain>
    </source>
</reference>
<dbReference type="EMBL" id="JPRF03000023">
    <property type="protein sequence ID" value="OEV36739.1"/>
    <property type="molecule type" value="Genomic_DNA"/>
</dbReference>